<dbReference type="Proteomes" id="UP000824469">
    <property type="component" value="Unassembled WGS sequence"/>
</dbReference>
<dbReference type="AlphaFoldDB" id="A0AA38LIR4"/>
<sequence>MKPDTTTINVALNACLTLSAVGKAEGLMKMMPTLGLRVDGRSFGLIAQLYAKKGLKERIETLDKLMKQYQVGVDQ</sequence>
<gene>
    <name evidence="2" type="ORF">KI387_006356</name>
</gene>
<comment type="similarity">
    <text evidence="1">Belongs to the PPR family. P subfamily.</text>
</comment>
<dbReference type="PANTHER" id="PTHR46598:SF2">
    <property type="entry name" value="OS01G0788900 PROTEIN"/>
    <property type="match status" value="1"/>
</dbReference>
<protein>
    <recommendedName>
        <fullName evidence="4">Pentatricopeptide repeat-containing protein</fullName>
    </recommendedName>
</protein>
<dbReference type="PANTHER" id="PTHR46598">
    <property type="entry name" value="BNAC05G43320D PROTEIN"/>
    <property type="match status" value="1"/>
</dbReference>
<proteinExistence type="inferred from homology"/>
<evidence type="ECO:0008006" key="4">
    <source>
        <dbReference type="Google" id="ProtNLM"/>
    </source>
</evidence>
<reference evidence="2 3" key="1">
    <citation type="journal article" date="2021" name="Nat. Plants">
        <title>The Taxus genome provides insights into paclitaxel biosynthesis.</title>
        <authorList>
            <person name="Xiong X."/>
            <person name="Gou J."/>
            <person name="Liao Q."/>
            <person name="Li Y."/>
            <person name="Zhou Q."/>
            <person name="Bi G."/>
            <person name="Li C."/>
            <person name="Du R."/>
            <person name="Wang X."/>
            <person name="Sun T."/>
            <person name="Guo L."/>
            <person name="Liang H."/>
            <person name="Lu P."/>
            <person name="Wu Y."/>
            <person name="Zhang Z."/>
            <person name="Ro D.K."/>
            <person name="Shang Y."/>
            <person name="Huang S."/>
            <person name="Yan J."/>
        </authorList>
    </citation>
    <scope>NUCLEOTIDE SEQUENCE [LARGE SCALE GENOMIC DNA]</scope>
    <source>
        <strain evidence="2">Ta-2019</strain>
    </source>
</reference>
<evidence type="ECO:0000313" key="3">
    <source>
        <dbReference type="Proteomes" id="UP000824469"/>
    </source>
</evidence>
<dbReference type="Gene3D" id="1.25.40.10">
    <property type="entry name" value="Tetratricopeptide repeat domain"/>
    <property type="match status" value="1"/>
</dbReference>
<keyword evidence="3" id="KW-1185">Reference proteome</keyword>
<dbReference type="InterPro" id="IPR011990">
    <property type="entry name" value="TPR-like_helical_dom_sf"/>
</dbReference>
<name>A0AA38LIR4_TAXCH</name>
<dbReference type="EMBL" id="JAHRHJ020000002">
    <property type="protein sequence ID" value="KAH9326178.1"/>
    <property type="molecule type" value="Genomic_DNA"/>
</dbReference>
<evidence type="ECO:0000256" key="1">
    <source>
        <dbReference type="ARBA" id="ARBA00007626"/>
    </source>
</evidence>
<evidence type="ECO:0000313" key="2">
    <source>
        <dbReference type="EMBL" id="KAH9326178.1"/>
    </source>
</evidence>
<organism evidence="2 3">
    <name type="scientific">Taxus chinensis</name>
    <name type="common">Chinese yew</name>
    <name type="synonym">Taxus wallichiana var. chinensis</name>
    <dbReference type="NCBI Taxonomy" id="29808"/>
    <lineage>
        <taxon>Eukaryota</taxon>
        <taxon>Viridiplantae</taxon>
        <taxon>Streptophyta</taxon>
        <taxon>Embryophyta</taxon>
        <taxon>Tracheophyta</taxon>
        <taxon>Spermatophyta</taxon>
        <taxon>Pinopsida</taxon>
        <taxon>Pinidae</taxon>
        <taxon>Conifers II</taxon>
        <taxon>Cupressales</taxon>
        <taxon>Taxaceae</taxon>
        <taxon>Taxus</taxon>
    </lineage>
</organism>
<comment type="caution">
    <text evidence="2">The sequence shown here is derived from an EMBL/GenBank/DDBJ whole genome shotgun (WGS) entry which is preliminary data.</text>
</comment>
<accession>A0AA38LIR4</accession>